<evidence type="ECO:0000313" key="14">
    <source>
        <dbReference type="Proteomes" id="UP000307517"/>
    </source>
</evidence>
<feature type="domain" description="Nuclease SbcCD subunit D C-terminal" evidence="9">
    <location>
        <begin position="261"/>
        <end position="348"/>
    </location>
</feature>
<protein>
    <recommendedName>
        <fullName evidence="3 7">Nuclease SbcCD subunit D</fullName>
    </recommendedName>
</protein>
<dbReference type="Gene3D" id="3.60.21.10">
    <property type="match status" value="1"/>
</dbReference>
<dbReference type="CDD" id="cd00840">
    <property type="entry name" value="MPP_Mre11_N"/>
    <property type="match status" value="1"/>
</dbReference>
<dbReference type="PANTHER" id="PTHR30337:SF0">
    <property type="entry name" value="NUCLEASE SBCCD SUBUNIT D"/>
    <property type="match status" value="1"/>
</dbReference>
<evidence type="ECO:0000313" key="13">
    <source>
        <dbReference type="Proteomes" id="UP000189067"/>
    </source>
</evidence>
<dbReference type="InterPro" id="IPR004593">
    <property type="entry name" value="SbcD"/>
</dbReference>
<dbReference type="Proteomes" id="UP000307517">
    <property type="component" value="Unassembled WGS sequence"/>
</dbReference>
<dbReference type="PANTHER" id="PTHR30337">
    <property type="entry name" value="COMPONENT OF ATP-DEPENDENT DSDNA EXONUCLEASE"/>
    <property type="match status" value="1"/>
</dbReference>
<evidence type="ECO:0000313" key="12">
    <source>
        <dbReference type="EMBL" id="THC80958.1"/>
    </source>
</evidence>
<dbReference type="InterPro" id="IPR029052">
    <property type="entry name" value="Metallo-depent_PP-like"/>
</dbReference>
<dbReference type="RefSeq" id="WP_005691846.1">
    <property type="nucleotide sequence ID" value="NZ_CABFNI010000005.1"/>
</dbReference>
<keyword evidence="6 7" id="KW-0269">Exonuclease</keyword>
<keyword evidence="7" id="KW-0233">DNA recombination</keyword>
<reference evidence="10 15" key="3">
    <citation type="submission" date="2020-07" db="EMBL/GenBank/DDBJ databases">
        <title>Organ Donor 1.</title>
        <authorList>
            <person name="Marsh A.J."/>
            <person name="Azcarate-Peril M.A."/>
        </authorList>
    </citation>
    <scope>NUCLEOTIDE SEQUENCE [LARGE SCALE GENOMIC DNA]</scope>
    <source>
        <strain evidence="10 15">AMC0712</strain>
    </source>
</reference>
<keyword evidence="5 7" id="KW-0378">Hydrolase</keyword>
<evidence type="ECO:0000313" key="10">
    <source>
        <dbReference type="EMBL" id="NZA04816.1"/>
    </source>
</evidence>
<comment type="similarity">
    <text evidence="1 7">Belongs to the SbcD family.</text>
</comment>
<evidence type="ECO:0000256" key="6">
    <source>
        <dbReference type="ARBA" id="ARBA00022839"/>
    </source>
</evidence>
<keyword evidence="7" id="KW-0255">Endonuclease</keyword>
<accession>A0A508YU30</accession>
<evidence type="ECO:0000259" key="9">
    <source>
        <dbReference type="Pfam" id="PF12320"/>
    </source>
</evidence>
<comment type="caution">
    <text evidence="10">The sequence shown here is derived from an EMBL/GenBank/DDBJ whole genome shotgun (WGS) entry which is preliminary data.</text>
</comment>
<gene>
    <name evidence="7" type="primary">sbcD</name>
    <name evidence="11" type="ORF">BWR10_03065</name>
    <name evidence="12" type="ORF">E6L36_11660</name>
    <name evidence="10" type="ORF">H0N82_06770</name>
</gene>
<evidence type="ECO:0000313" key="15">
    <source>
        <dbReference type="Proteomes" id="UP000552935"/>
    </source>
</evidence>
<organism evidence="10 15">
    <name type="scientific">Lacticaseibacillus rhamnosus</name>
    <name type="common">Lactobacillus rhamnosus</name>
    <dbReference type="NCBI Taxonomy" id="47715"/>
    <lineage>
        <taxon>Bacteria</taxon>
        <taxon>Bacillati</taxon>
        <taxon>Bacillota</taxon>
        <taxon>Bacilli</taxon>
        <taxon>Lactobacillales</taxon>
        <taxon>Lactobacillaceae</taxon>
        <taxon>Lacticaseibacillus</taxon>
    </lineage>
</organism>
<dbReference type="Proteomes" id="UP000552935">
    <property type="component" value="Unassembled WGS sequence"/>
</dbReference>
<sequence length="374" mass="42090">MRFLHTADWHIGKKLNDFDLLEDQQAVFEQLVTVAKQQQVDAIVIAGDLYDRALPSEAAVATLDHMLVTLNRKLNYPLLVISGNHDSAVRLRTGRSWFSATKMYVNTQLAEAFTPVELGDTQFFLLPYFEPFAVRDYFQDATITNVAQAIRPIVAKMKAQFKPDMRHILVSHFFAAGSDHSASETKVNVGGLDAVPIDDLAAFDYVALGHLHNHNALHAEPKIQYSGALLKYAVAEAKQEKGVYIVDTDTMARTFIPLTPQHDLIELKASYAELTDPDFYRQQDRDAYIGVDLTDTQVIPNVMAQLRKIYPRIISLRRENGVTAVKPLKQRQRDLDPLSLLKNFYAEMMQTDLTADQLKWAKAGLGEAESGQKQ</sequence>
<evidence type="ECO:0000256" key="4">
    <source>
        <dbReference type="ARBA" id="ARBA00022722"/>
    </source>
</evidence>
<dbReference type="EMBL" id="SSHM01000001">
    <property type="protein sequence ID" value="THC80958.1"/>
    <property type="molecule type" value="Genomic_DNA"/>
</dbReference>
<dbReference type="Proteomes" id="UP000189067">
    <property type="component" value="Unassembled WGS sequence"/>
</dbReference>
<evidence type="ECO:0000259" key="8">
    <source>
        <dbReference type="Pfam" id="PF00149"/>
    </source>
</evidence>
<dbReference type="InterPro" id="IPR050535">
    <property type="entry name" value="DNA_Repair-Maintenance_Comp"/>
</dbReference>
<comment type="subunit">
    <text evidence="2 7">Heterodimer of SbcC and SbcD.</text>
</comment>
<name>A0A508YU30_LACRH</name>
<dbReference type="Pfam" id="PF00149">
    <property type="entry name" value="Metallophos"/>
    <property type="match status" value="1"/>
</dbReference>
<dbReference type="GO" id="GO:0006260">
    <property type="term" value="P:DNA replication"/>
    <property type="evidence" value="ECO:0007669"/>
    <property type="project" value="UniProtKB-KW"/>
</dbReference>
<dbReference type="EMBL" id="JACCKI010000003">
    <property type="protein sequence ID" value="NZA04816.1"/>
    <property type="molecule type" value="Genomic_DNA"/>
</dbReference>
<keyword evidence="7" id="KW-0235">DNA replication</keyword>
<proteinExistence type="inferred from homology"/>
<reference evidence="11 13" key="1">
    <citation type="submission" date="2017-01" db="EMBL/GenBank/DDBJ databases">
        <title>In silico prediction, in vitro antibacterial spectrum and physicochemical properties of a putative bacteriocin produced by Lactobacillus rhamnosus strain L156.4.</title>
        <authorList>
            <person name="Silveira A.M."/>
            <person name="Monteiro A.S."/>
            <person name="Santos V.L."/>
            <person name="Nicoli J.R."/>
            <person name="Azevedo V."/>
            <person name="Soares S.C."/>
            <person name="Castro-Oliveira L."/>
            <person name="Dias-Souza M.V."/>
            <person name="Nardi R.M."/>
        </authorList>
    </citation>
    <scope>NUCLEOTIDE SEQUENCE [LARGE SCALE GENOMIC DNA]</scope>
    <source>
        <strain evidence="11 13">L156.4</strain>
    </source>
</reference>
<dbReference type="Pfam" id="PF12320">
    <property type="entry name" value="SbcD_C"/>
    <property type="match status" value="1"/>
</dbReference>
<dbReference type="EMBL" id="MTJY01000019">
    <property type="protein sequence ID" value="ONN75474.1"/>
    <property type="molecule type" value="Genomic_DNA"/>
</dbReference>
<dbReference type="SUPFAM" id="SSF56300">
    <property type="entry name" value="Metallo-dependent phosphatases"/>
    <property type="match status" value="1"/>
</dbReference>
<dbReference type="InterPro" id="IPR004843">
    <property type="entry name" value="Calcineurin-like_PHP"/>
</dbReference>
<evidence type="ECO:0000256" key="1">
    <source>
        <dbReference type="ARBA" id="ARBA00010555"/>
    </source>
</evidence>
<dbReference type="GO" id="GO:0004519">
    <property type="term" value="F:endonuclease activity"/>
    <property type="evidence" value="ECO:0007669"/>
    <property type="project" value="UniProtKB-KW"/>
</dbReference>
<evidence type="ECO:0000313" key="11">
    <source>
        <dbReference type="EMBL" id="ONN75474.1"/>
    </source>
</evidence>
<comment type="function">
    <text evidence="7">SbcCD cleaves DNA hairpin structures. These structures can inhibit DNA replication and are intermediates in certain DNA recombination reactions. The complex acts as a 3'-&gt;5' double strand exonuclease that can open hairpins. It also has a 5' single-strand endonuclease activity.</text>
</comment>
<keyword evidence="4 7" id="KW-0540">Nuclease</keyword>
<evidence type="ECO:0000256" key="2">
    <source>
        <dbReference type="ARBA" id="ARBA00011322"/>
    </source>
</evidence>
<evidence type="ECO:0000256" key="5">
    <source>
        <dbReference type="ARBA" id="ARBA00022801"/>
    </source>
</evidence>
<dbReference type="GO" id="GO:0008408">
    <property type="term" value="F:3'-5' exonuclease activity"/>
    <property type="evidence" value="ECO:0007669"/>
    <property type="project" value="InterPro"/>
</dbReference>
<feature type="domain" description="Calcineurin-like phosphoesterase" evidence="8">
    <location>
        <begin position="1"/>
        <end position="212"/>
    </location>
</feature>
<dbReference type="InterPro" id="IPR026843">
    <property type="entry name" value="SbcD_C"/>
</dbReference>
<reference evidence="12 14" key="2">
    <citation type="submission" date="2019-04" db="EMBL/GenBank/DDBJ databases">
        <title>Genome Announcement to Ensure Probiotic Safety of Lactobacillus rhamnosus UBLR-58.</title>
        <authorList>
            <person name="Sulthana A."/>
            <person name="Lakshmi S.G."/>
            <person name="Madempudi R.S."/>
        </authorList>
    </citation>
    <scope>NUCLEOTIDE SEQUENCE [LARGE SCALE GENOMIC DNA]</scope>
    <source>
        <strain evidence="12 14">UBLR-58</strain>
    </source>
</reference>
<dbReference type="NCBIfam" id="TIGR00619">
    <property type="entry name" value="sbcd"/>
    <property type="match status" value="1"/>
</dbReference>
<dbReference type="AlphaFoldDB" id="A0A508YU30"/>
<dbReference type="GO" id="GO:0006310">
    <property type="term" value="P:DNA recombination"/>
    <property type="evidence" value="ECO:0007669"/>
    <property type="project" value="UniProtKB-KW"/>
</dbReference>
<dbReference type="InterPro" id="IPR041796">
    <property type="entry name" value="Mre11_N"/>
</dbReference>
<evidence type="ECO:0000256" key="7">
    <source>
        <dbReference type="RuleBase" id="RU363069"/>
    </source>
</evidence>
<evidence type="ECO:0000256" key="3">
    <source>
        <dbReference type="ARBA" id="ARBA00013365"/>
    </source>
</evidence>